<dbReference type="EMBL" id="QTSX02006525">
    <property type="protein sequence ID" value="KAJ9053374.1"/>
    <property type="molecule type" value="Genomic_DNA"/>
</dbReference>
<dbReference type="Proteomes" id="UP001165960">
    <property type="component" value="Unassembled WGS sequence"/>
</dbReference>
<accession>A0ACC2RTI8</accession>
<gene>
    <name evidence="1" type="ORF">DSO57_1024763</name>
</gene>
<protein>
    <submittedName>
        <fullName evidence="1">Uncharacterized protein</fullName>
    </submittedName>
</protein>
<reference evidence="1" key="1">
    <citation type="submission" date="2022-04" db="EMBL/GenBank/DDBJ databases">
        <title>Genome of the entomopathogenic fungus Entomophthora muscae.</title>
        <authorList>
            <person name="Elya C."/>
            <person name="Lovett B.R."/>
            <person name="Lee E."/>
            <person name="Macias A.M."/>
            <person name="Hajek A.E."/>
            <person name="De Bivort B.L."/>
            <person name="Kasson M.T."/>
            <person name="De Fine Licht H.H."/>
            <person name="Stajich J.E."/>
        </authorList>
    </citation>
    <scope>NUCLEOTIDE SEQUENCE</scope>
    <source>
        <strain evidence="1">Berkeley</strain>
    </source>
</reference>
<evidence type="ECO:0000313" key="2">
    <source>
        <dbReference type="Proteomes" id="UP001165960"/>
    </source>
</evidence>
<evidence type="ECO:0000313" key="1">
    <source>
        <dbReference type="EMBL" id="KAJ9053374.1"/>
    </source>
</evidence>
<keyword evidence="2" id="KW-1185">Reference proteome</keyword>
<comment type="caution">
    <text evidence="1">The sequence shown here is derived from an EMBL/GenBank/DDBJ whole genome shotgun (WGS) entry which is preliminary data.</text>
</comment>
<sequence>MRLGSLEKISTGKEDLDDPDTSYHAHNIQQVLEPSQFLNLVATASLYSSLDKEIQEEQLLNPPTSTANLEIRNNIWLHGNSLFVPQGPLRKQIIQAFHETPLSGHGGITKTLKRIS</sequence>
<name>A0ACC2RTI8_9FUNG</name>
<organism evidence="1 2">
    <name type="scientific">Entomophthora muscae</name>
    <dbReference type="NCBI Taxonomy" id="34485"/>
    <lineage>
        <taxon>Eukaryota</taxon>
        <taxon>Fungi</taxon>
        <taxon>Fungi incertae sedis</taxon>
        <taxon>Zoopagomycota</taxon>
        <taxon>Entomophthoromycotina</taxon>
        <taxon>Entomophthoromycetes</taxon>
        <taxon>Entomophthorales</taxon>
        <taxon>Entomophthoraceae</taxon>
        <taxon>Entomophthora</taxon>
    </lineage>
</organism>
<proteinExistence type="predicted"/>